<evidence type="ECO:0000313" key="3">
    <source>
        <dbReference type="EMBL" id="CAK7222106.1"/>
    </source>
</evidence>
<dbReference type="InterPro" id="IPR050266">
    <property type="entry name" value="AB_hydrolase_sf"/>
</dbReference>
<dbReference type="SUPFAM" id="SSF53474">
    <property type="entry name" value="alpha/beta-Hydrolases"/>
    <property type="match status" value="1"/>
</dbReference>
<dbReference type="Gene3D" id="3.40.50.1820">
    <property type="entry name" value="alpha/beta hydrolase"/>
    <property type="match status" value="1"/>
</dbReference>
<dbReference type="InterPro" id="IPR029058">
    <property type="entry name" value="AB_hydrolase_fold"/>
</dbReference>
<gene>
    <name evidence="3" type="ORF">SBRCBS47491_004757</name>
</gene>
<evidence type="ECO:0000259" key="2">
    <source>
        <dbReference type="Pfam" id="PF00561"/>
    </source>
</evidence>
<accession>A0ABP0BRN6</accession>
<evidence type="ECO:0000313" key="4">
    <source>
        <dbReference type="Proteomes" id="UP001642406"/>
    </source>
</evidence>
<dbReference type="Proteomes" id="UP001642406">
    <property type="component" value="Unassembled WGS sequence"/>
</dbReference>
<dbReference type="Pfam" id="PF00561">
    <property type="entry name" value="Abhydrolase_1"/>
    <property type="match status" value="1"/>
</dbReference>
<keyword evidence="4" id="KW-1185">Reference proteome</keyword>
<comment type="caution">
    <text evidence="3">The sequence shown here is derived from an EMBL/GenBank/DDBJ whole genome shotgun (WGS) entry which is preliminary data.</text>
</comment>
<feature type="domain" description="AB hydrolase-1" evidence="2">
    <location>
        <begin position="295"/>
        <end position="394"/>
    </location>
</feature>
<keyword evidence="1" id="KW-0378">Hydrolase</keyword>
<sequence length="536" mass="59259">MATPGMLYVTMEPQPGLSLDQFHEWYNNEHGPTRLRMPDIFQTGQRFQATDGEQPTFLATYDVTDMAILTKPVYTDLRANRSPREAETIGQVTVKRYMVDLQSSRQAPDFVDVGDETDAAAEGRVLVYVDVSLQDVEGAEAEVVKWYEEEHIGMLQKVPGWLRTRRYRTSSIDTGAPLRLVTLHEYKPVNGLGGPEHKASMDTPWRTEVFSKYLGNKGRRTYSLFYVFGPAPRDLQHLAPLPASKAFVSSDAKTATTPGSDAILQSYITTKDGLEIPYRIEGNTAPDAPTVAFSNSLLTSLHMWDGFVEILKKQRPNYRILRYDTRGRHAIPQPPVPATVEMLADDLRTLLSHLRISKLEALVGVSLGGATTFQFALKYPELVSKFVACDFNISSSDANTAAWKERIGIAEGAADGMQTLAGITVNRWFDPHTVETRADATAAMVAQVAANNVEGFRYGCQALWTFNLREAAKGLCVPGLFVAGEGDGKGALAKAMEGFRATSGDGSIELKIVPQAGHLPMYEQPQSFWENVQHFL</sequence>
<reference evidence="3 4" key="1">
    <citation type="submission" date="2024-01" db="EMBL/GenBank/DDBJ databases">
        <authorList>
            <person name="Allen C."/>
            <person name="Tagirdzhanova G."/>
        </authorList>
    </citation>
    <scope>NUCLEOTIDE SEQUENCE [LARGE SCALE GENOMIC DNA]</scope>
</reference>
<protein>
    <recommendedName>
        <fullName evidence="2">AB hydrolase-1 domain-containing protein</fullName>
    </recommendedName>
</protein>
<dbReference type="PANTHER" id="PTHR43798">
    <property type="entry name" value="MONOACYLGLYCEROL LIPASE"/>
    <property type="match status" value="1"/>
</dbReference>
<dbReference type="EMBL" id="CAWUHC010000037">
    <property type="protein sequence ID" value="CAK7222106.1"/>
    <property type="molecule type" value="Genomic_DNA"/>
</dbReference>
<organism evidence="3 4">
    <name type="scientific">Sporothrix bragantina</name>
    <dbReference type="NCBI Taxonomy" id="671064"/>
    <lineage>
        <taxon>Eukaryota</taxon>
        <taxon>Fungi</taxon>
        <taxon>Dikarya</taxon>
        <taxon>Ascomycota</taxon>
        <taxon>Pezizomycotina</taxon>
        <taxon>Sordariomycetes</taxon>
        <taxon>Sordariomycetidae</taxon>
        <taxon>Ophiostomatales</taxon>
        <taxon>Ophiostomataceae</taxon>
        <taxon>Sporothrix</taxon>
    </lineage>
</organism>
<dbReference type="PANTHER" id="PTHR43798:SF31">
    <property type="entry name" value="AB HYDROLASE SUPERFAMILY PROTEIN YCLE"/>
    <property type="match status" value="1"/>
</dbReference>
<dbReference type="InterPro" id="IPR000073">
    <property type="entry name" value="AB_hydrolase_1"/>
</dbReference>
<name>A0ABP0BRN6_9PEZI</name>
<evidence type="ECO:0000256" key="1">
    <source>
        <dbReference type="ARBA" id="ARBA00022801"/>
    </source>
</evidence>
<proteinExistence type="predicted"/>